<reference evidence="2" key="1">
    <citation type="journal article" date="2019" name="Int. J. Syst. Evol. Microbiol.">
        <title>The Global Catalogue of Microorganisms (GCM) 10K type strain sequencing project: providing services to taxonomists for standard genome sequencing and annotation.</title>
        <authorList>
            <consortium name="The Broad Institute Genomics Platform"/>
            <consortium name="The Broad Institute Genome Sequencing Center for Infectious Disease"/>
            <person name="Wu L."/>
            <person name="Ma J."/>
        </authorList>
    </citation>
    <scope>NUCLEOTIDE SEQUENCE [LARGE SCALE GENOMIC DNA]</scope>
    <source>
        <strain evidence="2">JCM 17338</strain>
    </source>
</reference>
<keyword evidence="2" id="KW-1185">Reference proteome</keyword>
<name>A0ABP7QL94_9SPHI</name>
<sequence length="457" mass="50093">MRSIIGVFLLLILISACRKDERITTDPNAKLSFSSNAILFDTVFTSIGSTVRKIKISNKNNDALNISEIKLSGGNSSPFSININGQNLPSQTNLILNGQDSLNLFVKVTINPDSKSLSFLVKDSIVLITNGNRQVIQLEAYGQNAVFINNQSITTNTIWNKNLPYIINGSVTIKNGSTLNIQPGAKIYFHKDAIMNVEGSLYASGTVSEPIEFCSDRLETVYSDQPGQWKGIYLKSSGTGVIKNAILKNASVGITSDSLSANNTPKLILTNSIVKNMQVAAYIGYHSELLAFNNLMHNCGNYLIYAIGGGNYNLKQNTFAGFNLNFPRKTAALTFSDYLTTKAFNNLQLNLTNNIIWGSLTNELDIQKKSTAIVQSNLFSNLIKTTNTGYNNNGNMINIDPLFASSSQGNFALLNNSPALKKGLDLSADVYFNLYLNHDLNNITRIFPSSLGCYENY</sequence>
<comment type="caution">
    <text evidence="1">The sequence shown here is derived from an EMBL/GenBank/DDBJ whole genome shotgun (WGS) entry which is preliminary data.</text>
</comment>
<evidence type="ECO:0000313" key="1">
    <source>
        <dbReference type="EMBL" id="GAA3983094.1"/>
    </source>
</evidence>
<evidence type="ECO:0008006" key="3">
    <source>
        <dbReference type="Google" id="ProtNLM"/>
    </source>
</evidence>
<dbReference type="SUPFAM" id="SSF51126">
    <property type="entry name" value="Pectin lyase-like"/>
    <property type="match status" value="1"/>
</dbReference>
<dbReference type="Proteomes" id="UP001501081">
    <property type="component" value="Unassembled WGS sequence"/>
</dbReference>
<dbReference type="EMBL" id="BAABAK010000020">
    <property type="protein sequence ID" value="GAA3983094.1"/>
    <property type="molecule type" value="Genomic_DNA"/>
</dbReference>
<organism evidence="1 2">
    <name type="scientific">Pedobacter ginsengiterrae</name>
    <dbReference type="NCBI Taxonomy" id="871696"/>
    <lineage>
        <taxon>Bacteria</taxon>
        <taxon>Pseudomonadati</taxon>
        <taxon>Bacteroidota</taxon>
        <taxon>Sphingobacteriia</taxon>
        <taxon>Sphingobacteriales</taxon>
        <taxon>Sphingobacteriaceae</taxon>
        <taxon>Pedobacter</taxon>
    </lineage>
</organism>
<protein>
    <recommendedName>
        <fullName evidence="3">Right handed beta helix domain-containing protein</fullName>
    </recommendedName>
</protein>
<dbReference type="RefSeq" id="WP_344769706.1">
    <property type="nucleotide sequence ID" value="NZ_BAABAK010000020.1"/>
</dbReference>
<dbReference type="InterPro" id="IPR011050">
    <property type="entry name" value="Pectin_lyase_fold/virulence"/>
</dbReference>
<accession>A0ABP7QL94</accession>
<evidence type="ECO:0000313" key="2">
    <source>
        <dbReference type="Proteomes" id="UP001501081"/>
    </source>
</evidence>
<proteinExistence type="predicted"/>
<gene>
    <name evidence="1" type="ORF">GCM10022246_38760</name>
</gene>
<dbReference type="PROSITE" id="PS51257">
    <property type="entry name" value="PROKAR_LIPOPROTEIN"/>
    <property type="match status" value="1"/>
</dbReference>